<feature type="non-terminal residue" evidence="7">
    <location>
        <position position="530"/>
    </location>
</feature>
<reference evidence="7 8" key="1">
    <citation type="journal article" date="2012" name="MBio">
        <title>De novo assembly of the Pneumocystis jirovecii genome from a single bronchoalveolar lavage fluid specimen from a patient.</title>
        <authorList>
            <person name="Cisse O.H."/>
            <person name="Pagni M."/>
            <person name="Hauser P.M."/>
        </authorList>
    </citation>
    <scope>NUCLEOTIDE SEQUENCE [LARGE SCALE GENOMIC DNA]</scope>
    <source>
        <strain evidence="7 8">SE8</strain>
    </source>
</reference>
<dbReference type="GO" id="GO:0006412">
    <property type="term" value="P:translation"/>
    <property type="evidence" value="ECO:0007669"/>
    <property type="project" value="InterPro"/>
</dbReference>
<feature type="compositionally biased region" description="Basic and acidic residues" evidence="5">
    <location>
        <begin position="149"/>
        <end position="161"/>
    </location>
</feature>
<gene>
    <name evidence="7" type="ORF">PNEJI1_001356</name>
</gene>
<dbReference type="InterPro" id="IPR035979">
    <property type="entry name" value="RBD_domain_sf"/>
</dbReference>
<feature type="compositionally biased region" description="Basic and acidic residues" evidence="5">
    <location>
        <begin position="125"/>
        <end position="140"/>
    </location>
</feature>
<dbReference type="GO" id="GO:0003723">
    <property type="term" value="F:RNA binding"/>
    <property type="evidence" value="ECO:0007669"/>
    <property type="project" value="UniProtKB-UniRule"/>
</dbReference>
<dbReference type="SMART" id="SM01393">
    <property type="entry name" value="Ribosomal_L32e"/>
    <property type="match status" value="1"/>
</dbReference>
<name>L0PDE3_PNEJI</name>
<evidence type="ECO:0000256" key="2">
    <source>
        <dbReference type="ARBA" id="ARBA00022980"/>
    </source>
</evidence>
<feature type="compositionally biased region" description="Basic and acidic residues" evidence="5">
    <location>
        <begin position="197"/>
        <end position="215"/>
    </location>
</feature>
<dbReference type="InterPro" id="IPR001515">
    <property type="entry name" value="Ribosomal_eL32"/>
</dbReference>
<feature type="domain" description="RRM" evidence="6">
    <location>
        <begin position="48"/>
        <end position="124"/>
    </location>
</feature>
<dbReference type="GO" id="GO:0003735">
    <property type="term" value="F:structural constituent of ribosome"/>
    <property type="evidence" value="ECO:0007669"/>
    <property type="project" value="InterPro"/>
</dbReference>
<dbReference type="AlphaFoldDB" id="L0PDE3"/>
<feature type="compositionally biased region" description="Basic and acidic residues" evidence="5">
    <location>
        <begin position="175"/>
        <end position="187"/>
    </location>
</feature>
<dbReference type="Gene3D" id="3.30.70.330">
    <property type="match status" value="1"/>
</dbReference>
<dbReference type="InterPro" id="IPR000504">
    <property type="entry name" value="RRM_dom"/>
</dbReference>
<dbReference type="PANTHER" id="PTHR23413">
    <property type="entry name" value="60S RIBOSOMAL PROTEIN L32 AND DNA-DIRECTED RNA POLYMERASE II, SUBUNIT N"/>
    <property type="match status" value="1"/>
</dbReference>
<dbReference type="Proteomes" id="UP000010422">
    <property type="component" value="Unassembled WGS sequence"/>
</dbReference>
<evidence type="ECO:0000313" key="7">
    <source>
        <dbReference type="EMBL" id="CCJ29660.1"/>
    </source>
</evidence>
<dbReference type="SUPFAM" id="SSF54928">
    <property type="entry name" value="RNA-binding domain, RBD"/>
    <property type="match status" value="1"/>
</dbReference>
<dbReference type="Pfam" id="PF01655">
    <property type="entry name" value="Ribosomal_L32e"/>
    <property type="match status" value="1"/>
</dbReference>
<feature type="compositionally biased region" description="Basic and acidic residues" evidence="5">
    <location>
        <begin position="240"/>
        <end position="252"/>
    </location>
</feature>
<sequence length="530" mass="61448">LFDRKETKTNYYDRNFSDKNYGKDRDQLYKLDRSVSREQIPLPKEPPYTAHLGNLSFNITESEITDFFGEPFVTNIRLMRDQIDDRPKGFGYVEFTDLQALINAISLNGKTLSGRAIKITRKGHVDRDPVEDRTAGEWRRSSPLPPIETVHEKRSTYERRNCSGNNDRTYSSSDNNRDFSNWERKGPLQDLPGSDLSTEKHDYRNTDWRSGERYRNSGFGDRNYGNNNNYNTLRTSSIGERPKLVLKPRGETPEEPSQIPKTSTKPNPFGDARPVDSNARIREIEEKEQKKKEKKQAAENQKAFGREKAQREMYRFDKLSRKEKNRRNASLDRKNQKVEKKQVNVVNTKQNSSKIHSGDSSKSTDSISITEAEADVDGWSTVNKLSKKRIKFAPKDYKETNKTLCTSSIRYACIMEHSSFFKGVWLNLHYIDRYKCIAPSWRKPKGIDNRVRRRFKGQIAMPRIGYGSDKRTRHMRPGGRYTFLIRNISDVDVLLMHNQTYIGEIASTVSSRKRILIAEKAMKLGVKLTN</sequence>
<dbReference type="InParanoid" id="L0PDE3"/>
<dbReference type="PANTHER" id="PTHR23413:SF1">
    <property type="entry name" value="RIBOSOMAL PROTEIN L32"/>
    <property type="match status" value="1"/>
</dbReference>
<evidence type="ECO:0000256" key="4">
    <source>
        <dbReference type="PROSITE-ProRule" id="PRU00176"/>
    </source>
</evidence>
<comment type="similarity">
    <text evidence="1">Belongs to the eukaryotic ribosomal protein eL32 family.</text>
</comment>
<evidence type="ECO:0000259" key="6">
    <source>
        <dbReference type="PROSITE" id="PS50102"/>
    </source>
</evidence>
<keyword evidence="3" id="KW-0687">Ribonucleoprotein</keyword>
<feature type="non-terminal residue" evidence="7">
    <location>
        <position position="1"/>
    </location>
</feature>
<dbReference type="InterPro" id="IPR012677">
    <property type="entry name" value="Nucleotide-bd_a/b_plait_sf"/>
</dbReference>
<dbReference type="Pfam" id="PF00076">
    <property type="entry name" value="RRM_1"/>
    <property type="match status" value="1"/>
</dbReference>
<evidence type="ECO:0000256" key="3">
    <source>
        <dbReference type="ARBA" id="ARBA00023274"/>
    </source>
</evidence>
<proteinExistence type="inferred from homology"/>
<feature type="compositionally biased region" description="Basic and acidic residues" evidence="5">
    <location>
        <begin position="329"/>
        <end position="342"/>
    </location>
</feature>
<evidence type="ECO:0000313" key="8">
    <source>
        <dbReference type="Proteomes" id="UP000010422"/>
    </source>
</evidence>
<feature type="compositionally biased region" description="Basic and acidic residues" evidence="5">
    <location>
        <begin position="304"/>
        <end position="322"/>
    </location>
</feature>
<feature type="region of interest" description="Disordered" evidence="5">
    <location>
        <begin position="125"/>
        <end position="343"/>
    </location>
</feature>
<dbReference type="SMART" id="SM00360">
    <property type="entry name" value="RRM"/>
    <property type="match status" value="1"/>
</dbReference>
<organism evidence="8">
    <name type="scientific">Pneumocystis jirovecii</name>
    <name type="common">Human pneumocystis pneumonia agent</name>
    <dbReference type="NCBI Taxonomy" id="42068"/>
    <lineage>
        <taxon>Eukaryota</taxon>
        <taxon>Fungi</taxon>
        <taxon>Dikarya</taxon>
        <taxon>Ascomycota</taxon>
        <taxon>Taphrinomycotina</taxon>
        <taxon>Pneumocystomycetes</taxon>
        <taxon>Pneumocystaceae</taxon>
        <taxon>Pneumocystis</taxon>
    </lineage>
</organism>
<dbReference type="CDD" id="cd00513">
    <property type="entry name" value="Ribosomal_L32_L32e"/>
    <property type="match status" value="1"/>
</dbReference>
<dbReference type="InterPro" id="IPR036351">
    <property type="entry name" value="Ribosomal_eL32_sf"/>
</dbReference>
<feature type="compositionally biased region" description="Basic and acidic residues" evidence="5">
    <location>
        <begin position="279"/>
        <end position="297"/>
    </location>
</feature>
<feature type="compositionally biased region" description="Polar residues" evidence="5">
    <location>
        <begin position="162"/>
        <end position="174"/>
    </location>
</feature>
<accession>L0PDE3</accession>
<dbReference type="SUPFAM" id="SSF52042">
    <property type="entry name" value="Ribosomal protein L32e"/>
    <property type="match status" value="1"/>
</dbReference>
<keyword evidence="2" id="KW-0689">Ribosomal protein</keyword>
<dbReference type="STRING" id="1209962.L0PDE3"/>
<dbReference type="FunCoup" id="L0PDE3">
    <property type="interactions" value="378"/>
</dbReference>
<dbReference type="VEuPathDB" id="FungiDB:PNEJI1_001356"/>
<evidence type="ECO:0000256" key="1">
    <source>
        <dbReference type="ARBA" id="ARBA00008431"/>
    </source>
</evidence>
<dbReference type="PROSITE" id="PS50102">
    <property type="entry name" value="RRM"/>
    <property type="match status" value="1"/>
</dbReference>
<protein>
    <recommendedName>
        <fullName evidence="6">RRM domain-containing protein</fullName>
    </recommendedName>
</protein>
<evidence type="ECO:0000256" key="5">
    <source>
        <dbReference type="SAM" id="MobiDB-lite"/>
    </source>
</evidence>
<dbReference type="EMBL" id="CAKM01000204">
    <property type="protein sequence ID" value="CCJ29660.1"/>
    <property type="molecule type" value="Genomic_DNA"/>
</dbReference>
<keyword evidence="4" id="KW-0694">RNA-binding</keyword>
<comment type="caution">
    <text evidence="7">The sequence shown here is derived from an EMBL/GenBank/DDBJ whole genome shotgun (WGS) entry which is preliminary data.</text>
</comment>
<dbReference type="GO" id="GO:0022625">
    <property type="term" value="C:cytosolic large ribosomal subunit"/>
    <property type="evidence" value="ECO:0007669"/>
    <property type="project" value="TreeGrafter"/>
</dbReference>